<dbReference type="Proteomes" id="UP000708208">
    <property type="component" value="Unassembled WGS sequence"/>
</dbReference>
<dbReference type="AlphaFoldDB" id="A0A8J2LT59"/>
<reference evidence="1" key="1">
    <citation type="submission" date="2021-06" db="EMBL/GenBank/DDBJ databases">
        <authorList>
            <person name="Hodson N. C."/>
            <person name="Mongue J. A."/>
            <person name="Jaron S. K."/>
        </authorList>
    </citation>
    <scope>NUCLEOTIDE SEQUENCE</scope>
</reference>
<keyword evidence="2" id="KW-1185">Reference proteome</keyword>
<evidence type="ECO:0000313" key="2">
    <source>
        <dbReference type="Proteomes" id="UP000708208"/>
    </source>
</evidence>
<evidence type="ECO:0000313" key="1">
    <source>
        <dbReference type="EMBL" id="CAG7838554.1"/>
    </source>
</evidence>
<proteinExistence type="predicted"/>
<gene>
    <name evidence="1" type="ORF">AFUS01_LOCUS47513</name>
</gene>
<sequence>MRNCIYFDVEANSPKHISTVNNH</sequence>
<accession>A0A8J2LT59</accession>
<protein>
    <submittedName>
        <fullName evidence="1">Uncharacterized protein</fullName>
    </submittedName>
</protein>
<organism evidence="1 2">
    <name type="scientific">Allacma fusca</name>
    <dbReference type="NCBI Taxonomy" id="39272"/>
    <lineage>
        <taxon>Eukaryota</taxon>
        <taxon>Metazoa</taxon>
        <taxon>Ecdysozoa</taxon>
        <taxon>Arthropoda</taxon>
        <taxon>Hexapoda</taxon>
        <taxon>Collembola</taxon>
        <taxon>Symphypleona</taxon>
        <taxon>Sminthuridae</taxon>
        <taxon>Allacma</taxon>
    </lineage>
</organism>
<feature type="non-terminal residue" evidence="1">
    <location>
        <position position="1"/>
    </location>
</feature>
<dbReference type="EMBL" id="CAJVCH010571798">
    <property type="protein sequence ID" value="CAG7838554.1"/>
    <property type="molecule type" value="Genomic_DNA"/>
</dbReference>
<name>A0A8J2LT59_9HEXA</name>
<comment type="caution">
    <text evidence="1">The sequence shown here is derived from an EMBL/GenBank/DDBJ whole genome shotgun (WGS) entry which is preliminary data.</text>
</comment>